<dbReference type="CDD" id="cd00609">
    <property type="entry name" value="AAT_like"/>
    <property type="match status" value="1"/>
</dbReference>
<feature type="domain" description="Aminotransferase class I/classII large" evidence="7">
    <location>
        <begin position="34"/>
        <end position="359"/>
    </location>
</feature>
<name>A0A937XHY7_UNCW3</name>
<dbReference type="InterPro" id="IPR015422">
    <property type="entry name" value="PyrdxlP-dep_Trfase_small"/>
</dbReference>
<evidence type="ECO:0000256" key="5">
    <source>
        <dbReference type="ARBA" id="ARBA00022898"/>
    </source>
</evidence>
<sequence>MLPVPRPNIEGIRPYKPGRPIEQVVRELGIKGPVIKLASNENPLGPSPRAISALRRVLPELHYYPEDSGHLLRTKLNAVHKVDPVSMILGNGSVDIIMMACLAYLEPGDELVMSDHSFMMARLGAAIANARLLEVPTLEYTHDLEQMLLRITPRTKIVYIDNPINPLGTIVTKDALNEFMAKVPEHVLVIIDEAYSEYITSRDYPKALDYYNQNKNVLVLRTFSKIYGLAGLRIGYGFARPEIIGCLAKVRLPFNASRCAQAAAVAALDDKRHVVRSRQNNEAGKEFLYRELKKLNKVFYLKSYANFVFINFAVDSQEMFEQLQHRGVITRTVKEYNFPNALRVSVGTPAENKRFMKALCEVVR</sequence>
<evidence type="ECO:0000256" key="3">
    <source>
        <dbReference type="ARBA" id="ARBA00022576"/>
    </source>
</evidence>
<dbReference type="Gene3D" id="3.90.1150.10">
    <property type="entry name" value="Aspartate Aminotransferase, domain 1"/>
    <property type="match status" value="1"/>
</dbReference>
<evidence type="ECO:0000256" key="4">
    <source>
        <dbReference type="ARBA" id="ARBA00022679"/>
    </source>
</evidence>
<protein>
    <recommendedName>
        <fullName evidence="6">Histidinol-phosphate aminotransferase</fullName>
        <ecNumber evidence="6">2.6.1.9</ecNumber>
    </recommendedName>
    <alternativeName>
        <fullName evidence="6">Imidazole acetol-phosphate transaminase</fullName>
    </alternativeName>
</protein>
<dbReference type="InterPro" id="IPR005861">
    <property type="entry name" value="HisP_aminotrans"/>
</dbReference>
<dbReference type="EC" id="2.6.1.9" evidence="6"/>
<keyword evidence="6" id="KW-0028">Amino-acid biosynthesis</keyword>
<dbReference type="PANTHER" id="PTHR43643">
    <property type="entry name" value="HISTIDINOL-PHOSPHATE AMINOTRANSFERASE 2"/>
    <property type="match status" value="1"/>
</dbReference>
<accession>A0A937XHY7</accession>
<keyword evidence="6" id="KW-0368">Histidine biosynthesis</keyword>
<dbReference type="Pfam" id="PF00155">
    <property type="entry name" value="Aminotran_1_2"/>
    <property type="match status" value="1"/>
</dbReference>
<evidence type="ECO:0000256" key="1">
    <source>
        <dbReference type="ARBA" id="ARBA00001933"/>
    </source>
</evidence>
<dbReference type="GO" id="GO:0030170">
    <property type="term" value="F:pyridoxal phosphate binding"/>
    <property type="evidence" value="ECO:0007669"/>
    <property type="project" value="InterPro"/>
</dbReference>
<dbReference type="AlphaFoldDB" id="A0A937XHY7"/>
<evidence type="ECO:0000259" key="7">
    <source>
        <dbReference type="Pfam" id="PF00155"/>
    </source>
</evidence>
<dbReference type="InterPro" id="IPR015424">
    <property type="entry name" value="PyrdxlP-dep_Trfase"/>
</dbReference>
<gene>
    <name evidence="6" type="primary">hisC</name>
    <name evidence="8" type="ORF">FJY68_13495</name>
</gene>
<comment type="catalytic activity">
    <reaction evidence="6">
        <text>L-histidinol phosphate + 2-oxoglutarate = 3-(imidazol-4-yl)-2-oxopropyl phosphate + L-glutamate</text>
        <dbReference type="Rhea" id="RHEA:23744"/>
        <dbReference type="ChEBI" id="CHEBI:16810"/>
        <dbReference type="ChEBI" id="CHEBI:29985"/>
        <dbReference type="ChEBI" id="CHEBI:57766"/>
        <dbReference type="ChEBI" id="CHEBI:57980"/>
        <dbReference type="EC" id="2.6.1.9"/>
    </reaction>
</comment>
<evidence type="ECO:0000313" key="9">
    <source>
        <dbReference type="Proteomes" id="UP000779900"/>
    </source>
</evidence>
<dbReference type="HAMAP" id="MF_01023">
    <property type="entry name" value="HisC_aminotrans_2"/>
    <property type="match status" value="1"/>
</dbReference>
<dbReference type="Gene3D" id="3.40.640.10">
    <property type="entry name" value="Type I PLP-dependent aspartate aminotransferase-like (Major domain)"/>
    <property type="match status" value="1"/>
</dbReference>
<organism evidence="8 9">
    <name type="scientific">candidate division WOR-3 bacterium</name>
    <dbReference type="NCBI Taxonomy" id="2052148"/>
    <lineage>
        <taxon>Bacteria</taxon>
        <taxon>Bacteria division WOR-3</taxon>
    </lineage>
</organism>
<dbReference type="NCBIfam" id="TIGR01141">
    <property type="entry name" value="hisC"/>
    <property type="match status" value="1"/>
</dbReference>
<keyword evidence="4 6" id="KW-0808">Transferase</keyword>
<comment type="pathway">
    <text evidence="6">Amino-acid biosynthesis; L-histidine biosynthesis; L-histidine from 5-phospho-alpha-D-ribose 1-diphosphate: step 7/9.</text>
</comment>
<proteinExistence type="inferred from homology"/>
<reference evidence="8" key="1">
    <citation type="submission" date="2019-03" db="EMBL/GenBank/DDBJ databases">
        <title>Lake Tanganyika Metagenome-Assembled Genomes (MAGs).</title>
        <authorList>
            <person name="Tran P."/>
        </authorList>
    </citation>
    <scope>NUCLEOTIDE SEQUENCE</scope>
    <source>
        <strain evidence="8">K_DeepCast_150m_m2_040</strain>
    </source>
</reference>
<evidence type="ECO:0000256" key="2">
    <source>
        <dbReference type="ARBA" id="ARBA00011738"/>
    </source>
</evidence>
<keyword evidence="3 6" id="KW-0032">Aminotransferase</keyword>
<comment type="cofactor">
    <cofactor evidence="1 6">
        <name>pyridoxal 5'-phosphate</name>
        <dbReference type="ChEBI" id="CHEBI:597326"/>
    </cofactor>
</comment>
<dbReference type="InterPro" id="IPR050106">
    <property type="entry name" value="HistidinolP_aminotransfase"/>
</dbReference>
<dbReference type="InterPro" id="IPR004839">
    <property type="entry name" value="Aminotransferase_I/II_large"/>
</dbReference>
<dbReference type="GO" id="GO:0004400">
    <property type="term" value="F:histidinol-phosphate transaminase activity"/>
    <property type="evidence" value="ECO:0007669"/>
    <property type="project" value="UniProtKB-UniRule"/>
</dbReference>
<evidence type="ECO:0000313" key="8">
    <source>
        <dbReference type="EMBL" id="MBM3332839.1"/>
    </source>
</evidence>
<dbReference type="EMBL" id="VGIR01000150">
    <property type="protein sequence ID" value="MBM3332839.1"/>
    <property type="molecule type" value="Genomic_DNA"/>
</dbReference>
<comment type="subunit">
    <text evidence="2 6">Homodimer.</text>
</comment>
<comment type="caution">
    <text evidence="8">The sequence shown here is derived from an EMBL/GenBank/DDBJ whole genome shotgun (WGS) entry which is preliminary data.</text>
</comment>
<evidence type="ECO:0000256" key="6">
    <source>
        <dbReference type="HAMAP-Rule" id="MF_01023"/>
    </source>
</evidence>
<dbReference type="InterPro" id="IPR015421">
    <property type="entry name" value="PyrdxlP-dep_Trfase_major"/>
</dbReference>
<dbReference type="PANTHER" id="PTHR43643:SF3">
    <property type="entry name" value="HISTIDINOL-PHOSPHATE AMINOTRANSFERASE"/>
    <property type="match status" value="1"/>
</dbReference>
<comment type="similarity">
    <text evidence="6">Belongs to the class-II pyridoxal-phosphate-dependent aminotransferase family. Histidinol-phosphate aminotransferase subfamily.</text>
</comment>
<dbReference type="Proteomes" id="UP000779900">
    <property type="component" value="Unassembled WGS sequence"/>
</dbReference>
<dbReference type="GO" id="GO:0000105">
    <property type="term" value="P:L-histidine biosynthetic process"/>
    <property type="evidence" value="ECO:0007669"/>
    <property type="project" value="UniProtKB-UniRule"/>
</dbReference>
<dbReference type="SUPFAM" id="SSF53383">
    <property type="entry name" value="PLP-dependent transferases"/>
    <property type="match status" value="1"/>
</dbReference>
<keyword evidence="5 6" id="KW-0663">Pyridoxal phosphate</keyword>
<feature type="modified residue" description="N6-(pyridoxal phosphate)lysine" evidence="6">
    <location>
        <position position="225"/>
    </location>
</feature>